<protein>
    <submittedName>
        <fullName evidence="3">Uncharacterized protein</fullName>
    </submittedName>
</protein>
<organism evidence="2 3">
    <name type="scientific">Meloidogyne hapla</name>
    <name type="common">Root-knot nematode worm</name>
    <dbReference type="NCBI Taxonomy" id="6305"/>
    <lineage>
        <taxon>Eukaryota</taxon>
        <taxon>Metazoa</taxon>
        <taxon>Ecdysozoa</taxon>
        <taxon>Nematoda</taxon>
        <taxon>Chromadorea</taxon>
        <taxon>Rhabditida</taxon>
        <taxon>Tylenchina</taxon>
        <taxon>Tylenchomorpha</taxon>
        <taxon>Tylenchoidea</taxon>
        <taxon>Meloidogynidae</taxon>
        <taxon>Meloidogyninae</taxon>
        <taxon>Meloidogyne</taxon>
    </lineage>
</organism>
<evidence type="ECO:0000256" key="1">
    <source>
        <dbReference type="SAM" id="MobiDB-lite"/>
    </source>
</evidence>
<reference evidence="3" key="1">
    <citation type="submission" date="2016-11" db="UniProtKB">
        <authorList>
            <consortium name="WormBaseParasite"/>
        </authorList>
    </citation>
    <scope>IDENTIFICATION</scope>
</reference>
<dbReference type="WBParaSite" id="MhA1_Contig596.frz3.gene8">
    <property type="protein sequence ID" value="MhA1_Contig596.frz3.gene8"/>
    <property type="gene ID" value="MhA1_Contig596.frz3.gene8"/>
</dbReference>
<feature type="compositionally biased region" description="Polar residues" evidence="1">
    <location>
        <begin position="94"/>
        <end position="107"/>
    </location>
</feature>
<name>A0A1I8BVG9_MELHA</name>
<proteinExistence type="predicted"/>
<accession>A0A1I8BVG9</accession>
<evidence type="ECO:0000313" key="2">
    <source>
        <dbReference type="Proteomes" id="UP000095281"/>
    </source>
</evidence>
<sequence length="107" mass="12298">MDLLESIATKIEDNNSTRPLTRNTLKVHPIDSTKIPSQTREIIQKLENHIEKPLTLNTMKVHPIKPSTMYQQEYRTNRGGGGTTYTKNYERTESSQSNDFDISVLFT</sequence>
<evidence type="ECO:0000313" key="3">
    <source>
        <dbReference type="WBParaSite" id="MhA1_Contig596.frz3.gene8"/>
    </source>
</evidence>
<dbReference type="AlphaFoldDB" id="A0A1I8BVG9"/>
<keyword evidence="2" id="KW-1185">Reference proteome</keyword>
<dbReference type="Proteomes" id="UP000095281">
    <property type="component" value="Unplaced"/>
</dbReference>
<feature type="region of interest" description="Disordered" evidence="1">
    <location>
        <begin position="74"/>
        <end position="107"/>
    </location>
</feature>